<dbReference type="RefSeq" id="WP_184727712.1">
    <property type="nucleotide sequence ID" value="NZ_JACHIW010000001.1"/>
</dbReference>
<keyword evidence="1" id="KW-0472">Membrane</keyword>
<evidence type="ECO:0000313" key="2">
    <source>
        <dbReference type="EMBL" id="MBB5156603.1"/>
    </source>
</evidence>
<organism evidence="2 3">
    <name type="scientific">Saccharopolyspora phatthalungensis</name>
    <dbReference type="NCBI Taxonomy" id="664693"/>
    <lineage>
        <taxon>Bacteria</taxon>
        <taxon>Bacillati</taxon>
        <taxon>Actinomycetota</taxon>
        <taxon>Actinomycetes</taxon>
        <taxon>Pseudonocardiales</taxon>
        <taxon>Pseudonocardiaceae</taxon>
        <taxon>Saccharopolyspora</taxon>
    </lineage>
</organism>
<name>A0A840QH97_9PSEU</name>
<sequence>MITQNAISLYAAIVSSYAAIVATGALLWQVVSWRKSGPVLLVKAAPVARNGLNDLRHFYFKISVTNTGREPIQIYEVGVRRAFSIRTLVYKYILRRLDFSPYFGAWVTRLDKTRRLEGGHEAFFETVEVPEDVWARMVASRGTRPFAAAYGRSFHGKRIGRPGHPALRCLDPDYDGPLLW</sequence>
<reference evidence="2 3" key="1">
    <citation type="submission" date="2020-08" db="EMBL/GenBank/DDBJ databases">
        <title>Sequencing the genomes of 1000 actinobacteria strains.</title>
        <authorList>
            <person name="Klenk H.-P."/>
        </authorList>
    </citation>
    <scope>NUCLEOTIDE SEQUENCE [LARGE SCALE GENOMIC DNA]</scope>
    <source>
        <strain evidence="2 3">DSM 45584</strain>
    </source>
</reference>
<keyword evidence="3" id="KW-1185">Reference proteome</keyword>
<evidence type="ECO:0000313" key="3">
    <source>
        <dbReference type="Proteomes" id="UP000584374"/>
    </source>
</evidence>
<dbReference type="AlphaFoldDB" id="A0A840QH97"/>
<evidence type="ECO:0000256" key="1">
    <source>
        <dbReference type="SAM" id="Phobius"/>
    </source>
</evidence>
<comment type="caution">
    <text evidence="2">The sequence shown here is derived from an EMBL/GenBank/DDBJ whole genome shotgun (WGS) entry which is preliminary data.</text>
</comment>
<dbReference type="EMBL" id="JACHIW010000001">
    <property type="protein sequence ID" value="MBB5156603.1"/>
    <property type="molecule type" value="Genomic_DNA"/>
</dbReference>
<proteinExistence type="predicted"/>
<protein>
    <submittedName>
        <fullName evidence="2">Uncharacterized protein</fullName>
    </submittedName>
</protein>
<gene>
    <name evidence="2" type="ORF">BJ970_004137</name>
</gene>
<keyword evidence="1" id="KW-1133">Transmembrane helix</keyword>
<dbReference type="Proteomes" id="UP000584374">
    <property type="component" value="Unassembled WGS sequence"/>
</dbReference>
<accession>A0A840QH97</accession>
<feature type="transmembrane region" description="Helical" evidence="1">
    <location>
        <begin position="6"/>
        <end position="28"/>
    </location>
</feature>
<keyword evidence="1" id="KW-0812">Transmembrane</keyword>